<accession>A0AAE3YKL6</accession>
<dbReference type="RefSeq" id="WP_310363214.1">
    <property type="nucleotide sequence ID" value="NZ_JAVDYB010000001.1"/>
</dbReference>
<dbReference type="SUPFAM" id="SSF56784">
    <property type="entry name" value="HAD-like"/>
    <property type="match status" value="1"/>
</dbReference>
<evidence type="ECO:0000313" key="1">
    <source>
        <dbReference type="EMBL" id="MDR7274021.1"/>
    </source>
</evidence>
<dbReference type="InterPro" id="IPR050155">
    <property type="entry name" value="HAD-like_hydrolase_sf"/>
</dbReference>
<dbReference type="AlphaFoldDB" id="A0AAE3YKL6"/>
<dbReference type="InterPro" id="IPR006439">
    <property type="entry name" value="HAD-SF_hydro_IA"/>
</dbReference>
<dbReference type="InterPro" id="IPR023214">
    <property type="entry name" value="HAD_sf"/>
</dbReference>
<name>A0AAE3YKL6_9ACTN</name>
<evidence type="ECO:0000313" key="2">
    <source>
        <dbReference type="Proteomes" id="UP001183643"/>
    </source>
</evidence>
<keyword evidence="1" id="KW-0378">Hydrolase</keyword>
<sequence>MGERRGVLFDVDGTLVDTTYLHAVCWWSALRECGHDVPMAVIHRAVGMGGDRIPGHLLGDDRDPAQDDALRAAHRARYADYHGDLRPLPGARELLYACAERGLTVVLASSADAAELDALRAALDAEDAITAATSSADVGDGASKPAPDILQAALSQSGMDPARAVFVGDSVWDAAAAGRLDLPCIGLTCGGTCKSELAGAGAVAIYDDPAALLAALDESPLGSLR</sequence>
<dbReference type="Gene3D" id="1.10.150.240">
    <property type="entry name" value="Putative phosphatase, domain 2"/>
    <property type="match status" value="1"/>
</dbReference>
<dbReference type="SFLD" id="SFLDS00003">
    <property type="entry name" value="Haloacid_Dehalogenase"/>
    <property type="match status" value="1"/>
</dbReference>
<dbReference type="EMBL" id="JAVDYB010000001">
    <property type="protein sequence ID" value="MDR7274021.1"/>
    <property type="molecule type" value="Genomic_DNA"/>
</dbReference>
<dbReference type="InterPro" id="IPR036412">
    <property type="entry name" value="HAD-like_sf"/>
</dbReference>
<dbReference type="GO" id="GO:0005829">
    <property type="term" value="C:cytosol"/>
    <property type="evidence" value="ECO:0007669"/>
    <property type="project" value="TreeGrafter"/>
</dbReference>
<keyword evidence="2" id="KW-1185">Reference proteome</keyword>
<comment type="caution">
    <text evidence="1">The sequence shown here is derived from an EMBL/GenBank/DDBJ whole genome shotgun (WGS) entry which is preliminary data.</text>
</comment>
<dbReference type="Pfam" id="PF00702">
    <property type="entry name" value="Hydrolase"/>
    <property type="match status" value="1"/>
</dbReference>
<organism evidence="1 2">
    <name type="scientific">Catenuloplanes atrovinosus</name>
    <dbReference type="NCBI Taxonomy" id="137266"/>
    <lineage>
        <taxon>Bacteria</taxon>
        <taxon>Bacillati</taxon>
        <taxon>Actinomycetota</taxon>
        <taxon>Actinomycetes</taxon>
        <taxon>Micromonosporales</taxon>
        <taxon>Micromonosporaceae</taxon>
        <taxon>Catenuloplanes</taxon>
    </lineage>
</organism>
<gene>
    <name evidence="1" type="ORF">J2S41_000799</name>
</gene>
<dbReference type="Proteomes" id="UP001183643">
    <property type="component" value="Unassembled WGS sequence"/>
</dbReference>
<dbReference type="PANTHER" id="PTHR43434">
    <property type="entry name" value="PHOSPHOGLYCOLATE PHOSPHATASE"/>
    <property type="match status" value="1"/>
</dbReference>
<dbReference type="NCBIfam" id="TIGR01509">
    <property type="entry name" value="HAD-SF-IA-v3"/>
    <property type="match status" value="1"/>
</dbReference>
<dbReference type="GO" id="GO:0006281">
    <property type="term" value="P:DNA repair"/>
    <property type="evidence" value="ECO:0007669"/>
    <property type="project" value="TreeGrafter"/>
</dbReference>
<dbReference type="GO" id="GO:0008967">
    <property type="term" value="F:phosphoglycolate phosphatase activity"/>
    <property type="evidence" value="ECO:0007669"/>
    <property type="project" value="TreeGrafter"/>
</dbReference>
<dbReference type="PANTHER" id="PTHR43434:SF16">
    <property type="entry name" value="BLL8046 PROTEIN"/>
    <property type="match status" value="1"/>
</dbReference>
<proteinExistence type="predicted"/>
<dbReference type="InterPro" id="IPR023198">
    <property type="entry name" value="PGP-like_dom2"/>
</dbReference>
<dbReference type="SFLD" id="SFLDG01129">
    <property type="entry name" value="C1.5:_HAD__Beta-PGM__Phosphata"/>
    <property type="match status" value="1"/>
</dbReference>
<reference evidence="1" key="1">
    <citation type="submission" date="2023-07" db="EMBL/GenBank/DDBJ databases">
        <title>Sequencing the genomes of 1000 actinobacteria strains.</title>
        <authorList>
            <person name="Klenk H.-P."/>
        </authorList>
    </citation>
    <scope>NUCLEOTIDE SEQUENCE</scope>
    <source>
        <strain evidence="1">DSM 44707</strain>
    </source>
</reference>
<protein>
    <submittedName>
        <fullName evidence="1">HAD superfamily hydrolase (TIGR01509 family)</fullName>
    </submittedName>
</protein>
<dbReference type="Gene3D" id="3.40.50.1000">
    <property type="entry name" value="HAD superfamily/HAD-like"/>
    <property type="match status" value="1"/>
</dbReference>